<name>A0A2H0TQC0_9BACT</name>
<feature type="transmembrane region" description="Helical" evidence="1">
    <location>
        <begin position="34"/>
        <end position="56"/>
    </location>
</feature>
<accession>A0A2H0TQC0</accession>
<evidence type="ECO:0000256" key="1">
    <source>
        <dbReference type="SAM" id="Phobius"/>
    </source>
</evidence>
<gene>
    <name evidence="2" type="ORF">COU35_02750</name>
</gene>
<dbReference type="EMBL" id="PFCB01000022">
    <property type="protein sequence ID" value="PIR74345.1"/>
    <property type="molecule type" value="Genomic_DNA"/>
</dbReference>
<evidence type="ECO:0000313" key="3">
    <source>
        <dbReference type="Proteomes" id="UP000230154"/>
    </source>
</evidence>
<proteinExistence type="predicted"/>
<keyword evidence="1" id="KW-1133">Transmembrane helix</keyword>
<comment type="caution">
    <text evidence="2">The sequence shown here is derived from an EMBL/GenBank/DDBJ whole genome shotgun (WGS) entry which is preliminary data.</text>
</comment>
<keyword evidence="1" id="KW-0812">Transmembrane</keyword>
<sequence>MSYNKQKNKKTGLTKTCFFVIVICPNCVGRTKEILVITIILAVLLAVAMAFAAFLLKEMFKKFDFMAEFLRSSALMVHYRHDGEVRGMQNIVLRGNEPFCVLVGFKMVLPVLGNVGFDYFGFVRSNDDGVAVICTYLGSGSCDFIFVADCDVDINPITASSTTEDQQLQPDVRYPPHPLLQVLPDKLKMLFNK</sequence>
<reference evidence="3" key="1">
    <citation type="submission" date="2017-09" db="EMBL/GenBank/DDBJ databases">
        <title>Depth-based differentiation of microbial function through sediment-hosted aquifers and enrichment of novel symbionts in the deep terrestrial subsurface.</title>
        <authorList>
            <person name="Probst A.J."/>
            <person name="Ladd B."/>
            <person name="Jarett J.K."/>
            <person name="Geller-Mcgrath D.E."/>
            <person name="Sieber C.M.K."/>
            <person name="Emerson J.B."/>
            <person name="Anantharaman K."/>
            <person name="Thomas B.C."/>
            <person name="Malmstrom R."/>
            <person name="Stieglmeier M."/>
            <person name="Klingl A."/>
            <person name="Woyke T."/>
            <person name="Ryan C.M."/>
            <person name="Banfield J.F."/>
        </authorList>
    </citation>
    <scope>NUCLEOTIDE SEQUENCE [LARGE SCALE GENOMIC DNA]</scope>
</reference>
<dbReference type="Proteomes" id="UP000230154">
    <property type="component" value="Unassembled WGS sequence"/>
</dbReference>
<organism evidence="2 3">
    <name type="scientific">Candidatus Magasanikbacteria bacterium CG10_big_fil_rev_8_21_14_0_10_47_10</name>
    <dbReference type="NCBI Taxonomy" id="1974652"/>
    <lineage>
        <taxon>Bacteria</taxon>
        <taxon>Candidatus Magasanikiibacteriota</taxon>
    </lineage>
</organism>
<evidence type="ECO:0000313" key="2">
    <source>
        <dbReference type="EMBL" id="PIR74345.1"/>
    </source>
</evidence>
<protein>
    <submittedName>
        <fullName evidence="2">Uncharacterized protein</fullName>
    </submittedName>
</protein>
<dbReference type="AlphaFoldDB" id="A0A2H0TQC0"/>
<keyword evidence="1" id="KW-0472">Membrane</keyword>